<accession>G0MBT2</accession>
<feature type="region of interest" description="Disordered" evidence="1">
    <location>
        <begin position="211"/>
        <end position="232"/>
    </location>
</feature>
<evidence type="ECO:0000256" key="1">
    <source>
        <dbReference type="SAM" id="MobiDB-lite"/>
    </source>
</evidence>
<keyword evidence="3" id="KW-1185">Reference proteome</keyword>
<evidence type="ECO:0000313" key="2">
    <source>
        <dbReference type="EMBL" id="EGT45627.1"/>
    </source>
</evidence>
<dbReference type="HOGENOM" id="CLU_1082706_0_0_1"/>
<reference evidence="3" key="1">
    <citation type="submission" date="2011-07" db="EMBL/GenBank/DDBJ databases">
        <authorList>
            <consortium name="Caenorhabditis brenneri Sequencing and Analysis Consortium"/>
            <person name="Wilson R.K."/>
        </authorList>
    </citation>
    <scope>NUCLEOTIDE SEQUENCE [LARGE SCALE GENOMIC DNA]</scope>
    <source>
        <strain evidence="3">PB2801</strain>
    </source>
</reference>
<dbReference type="eggNOG" id="ENOG502TIMX">
    <property type="taxonomic scope" value="Eukaryota"/>
</dbReference>
<feature type="region of interest" description="Disordered" evidence="1">
    <location>
        <begin position="134"/>
        <end position="170"/>
    </location>
</feature>
<feature type="compositionally biased region" description="Polar residues" evidence="1">
    <location>
        <begin position="134"/>
        <end position="144"/>
    </location>
</feature>
<organism evidence="3">
    <name type="scientific">Caenorhabditis brenneri</name>
    <name type="common">Nematode worm</name>
    <dbReference type="NCBI Taxonomy" id="135651"/>
    <lineage>
        <taxon>Eukaryota</taxon>
        <taxon>Metazoa</taxon>
        <taxon>Ecdysozoa</taxon>
        <taxon>Nematoda</taxon>
        <taxon>Chromadorea</taxon>
        <taxon>Rhabditida</taxon>
        <taxon>Rhabditina</taxon>
        <taxon>Rhabditomorpha</taxon>
        <taxon>Rhabditoidea</taxon>
        <taxon>Rhabditidae</taxon>
        <taxon>Peloderinae</taxon>
        <taxon>Caenorhabditis</taxon>
    </lineage>
</organism>
<sequence length="257" mass="28027">MNSSVLPMIDLSPGDADDADVDFRSIPCRASEDPENIPNLLFGNGNLCRSTLSINQISMAPSPFSEITVSSQKPLIVQRSGSNSSEHNALLKEVAKKKPVADIAHKSTTASSDPGSLPTQPVKIQNLPLIPSFLSSSHQDQEPFNPSATSSSAIPKSSSTGTMPRRPPLLRLAPVPEDLEEDDEVFLEDGRKAEDKQRLFKKRRFLSLLDSNDDVVGGGGGHNSIVDSDDEEQENKQLNLIPFESAHRELQFEYNHA</sequence>
<dbReference type="InParanoid" id="G0MBT2"/>
<dbReference type="OrthoDB" id="10534386at2759"/>
<feature type="compositionally biased region" description="Low complexity" evidence="1">
    <location>
        <begin position="146"/>
        <end position="160"/>
    </location>
</feature>
<dbReference type="Proteomes" id="UP000008068">
    <property type="component" value="Unassembled WGS sequence"/>
</dbReference>
<dbReference type="EMBL" id="GL379789">
    <property type="protein sequence ID" value="EGT45627.1"/>
    <property type="molecule type" value="Genomic_DNA"/>
</dbReference>
<gene>
    <name evidence="2" type="ORF">CAEBREN_31786</name>
</gene>
<dbReference type="STRING" id="135651.G0MBT2"/>
<name>G0MBT2_CAEBE</name>
<evidence type="ECO:0000313" key="3">
    <source>
        <dbReference type="Proteomes" id="UP000008068"/>
    </source>
</evidence>
<dbReference type="AlphaFoldDB" id="G0MBT2"/>
<proteinExistence type="predicted"/>
<protein>
    <submittedName>
        <fullName evidence="2">Uncharacterized protein</fullName>
    </submittedName>
</protein>